<evidence type="ECO:0000256" key="2">
    <source>
        <dbReference type="ARBA" id="ARBA00023125"/>
    </source>
</evidence>
<dbReference type="Gene3D" id="3.40.50.2300">
    <property type="match status" value="1"/>
</dbReference>
<dbReference type="PROSITE" id="PS50110">
    <property type="entry name" value="RESPONSE_REGULATORY"/>
    <property type="match status" value="1"/>
</dbReference>
<evidence type="ECO:0000256" key="3">
    <source>
        <dbReference type="ARBA" id="ARBA00023163"/>
    </source>
</evidence>
<dbReference type="GO" id="GO:0006355">
    <property type="term" value="P:regulation of DNA-templated transcription"/>
    <property type="evidence" value="ECO:0007669"/>
    <property type="project" value="InterPro"/>
</dbReference>
<keyword evidence="1" id="KW-0805">Transcription regulation</keyword>
<dbReference type="InterPro" id="IPR001789">
    <property type="entry name" value="Sig_transdc_resp-reg_receiver"/>
</dbReference>
<gene>
    <name evidence="7" type="ORF">MPPM_5398</name>
</gene>
<dbReference type="InterPro" id="IPR036388">
    <property type="entry name" value="WH-like_DNA-bd_sf"/>
</dbReference>
<evidence type="ECO:0000256" key="1">
    <source>
        <dbReference type="ARBA" id="ARBA00023015"/>
    </source>
</evidence>
<name>A0A160PMJ2_9HYPH</name>
<feature type="domain" description="Response regulatory" evidence="6">
    <location>
        <begin position="1"/>
        <end position="99"/>
    </location>
</feature>
<dbReference type="SMART" id="SM00421">
    <property type="entry name" value="HTH_LUXR"/>
    <property type="match status" value="1"/>
</dbReference>
<dbReference type="GO" id="GO:0003677">
    <property type="term" value="F:DNA binding"/>
    <property type="evidence" value="ECO:0007669"/>
    <property type="project" value="UniProtKB-KW"/>
</dbReference>
<dbReference type="Proteomes" id="UP000218288">
    <property type="component" value="Chromosome"/>
</dbReference>
<dbReference type="EMBL" id="AP014809">
    <property type="protein sequence ID" value="BAU94003.1"/>
    <property type="molecule type" value="Genomic_DNA"/>
</dbReference>
<dbReference type="InterPro" id="IPR000792">
    <property type="entry name" value="Tscrpt_reg_LuxR_C"/>
</dbReference>
<dbReference type="Gene3D" id="1.10.10.10">
    <property type="entry name" value="Winged helix-like DNA-binding domain superfamily/Winged helix DNA-binding domain"/>
    <property type="match status" value="1"/>
</dbReference>
<evidence type="ECO:0000313" key="8">
    <source>
        <dbReference type="Proteomes" id="UP000218288"/>
    </source>
</evidence>
<dbReference type="PROSITE" id="PS50043">
    <property type="entry name" value="HTH_LUXR_2"/>
    <property type="match status" value="1"/>
</dbReference>
<dbReference type="PRINTS" id="PR00038">
    <property type="entry name" value="HTHLUXR"/>
</dbReference>
<dbReference type="SUPFAM" id="SSF52172">
    <property type="entry name" value="CheY-like"/>
    <property type="match status" value="1"/>
</dbReference>
<dbReference type="AlphaFoldDB" id="A0A160PMJ2"/>
<evidence type="ECO:0000259" key="5">
    <source>
        <dbReference type="PROSITE" id="PS50043"/>
    </source>
</evidence>
<keyword evidence="2" id="KW-0238">DNA-binding</keyword>
<sequence>MALTLDIVRPCCCVIESTYEGLPNAAGLPVILDIEAAGPESLTVVKAIKADGLALPVLAIGHSYGDVGYSVRAMKAGAVDYIEKPWQPDALLTAVSSALAELRHDADRSRARTDEKLRIGVLSNREREVLEGLLAGGTKKSIGRALGLSPRTVEIHRAHVMEALGVRTLPEAVLMAARVGVQPTDGLGPLSAGARPIPTTPSDVSRIVMLRRGPSA</sequence>
<evidence type="ECO:0000313" key="7">
    <source>
        <dbReference type="EMBL" id="BAU94003.1"/>
    </source>
</evidence>
<evidence type="ECO:0000259" key="6">
    <source>
        <dbReference type="PROSITE" id="PS50110"/>
    </source>
</evidence>
<dbReference type="Pfam" id="PF00196">
    <property type="entry name" value="GerE"/>
    <property type="match status" value="1"/>
</dbReference>
<dbReference type="InterPro" id="IPR016032">
    <property type="entry name" value="Sig_transdc_resp-reg_C-effctor"/>
</dbReference>
<evidence type="ECO:0000256" key="4">
    <source>
        <dbReference type="PROSITE-ProRule" id="PRU00169"/>
    </source>
</evidence>
<reference evidence="7 8" key="1">
    <citation type="journal article" date="2016" name="Genome Announc.">
        <title>Complete Genome Sequence of Methylobacterium populi P-1M, Isolated from Pink-Pigmented Household Biofilm.</title>
        <authorList>
            <person name="Morohoshi T."/>
            <person name="Ikeda T."/>
        </authorList>
    </citation>
    <scope>NUCLEOTIDE SEQUENCE [LARGE SCALE GENOMIC DNA]</scope>
    <source>
        <strain evidence="7 8">P-1M</strain>
    </source>
</reference>
<keyword evidence="3" id="KW-0804">Transcription</keyword>
<accession>A0A160PMJ2</accession>
<dbReference type="InterPro" id="IPR011006">
    <property type="entry name" value="CheY-like_superfamily"/>
</dbReference>
<protein>
    <submittedName>
        <fullName evidence="7">LuxR family transcriptional regulator</fullName>
    </submittedName>
</protein>
<proteinExistence type="predicted"/>
<dbReference type="PANTHER" id="PTHR44688">
    <property type="entry name" value="DNA-BINDING TRANSCRIPTIONAL ACTIVATOR DEVR_DOSR"/>
    <property type="match status" value="1"/>
</dbReference>
<feature type="domain" description="HTH luxR-type" evidence="5">
    <location>
        <begin position="115"/>
        <end position="180"/>
    </location>
</feature>
<dbReference type="PANTHER" id="PTHR44688:SF16">
    <property type="entry name" value="DNA-BINDING TRANSCRIPTIONAL ACTIVATOR DEVR_DOSR"/>
    <property type="match status" value="1"/>
</dbReference>
<dbReference type="CDD" id="cd06170">
    <property type="entry name" value="LuxR_C_like"/>
    <property type="match status" value="1"/>
</dbReference>
<dbReference type="SUPFAM" id="SSF46894">
    <property type="entry name" value="C-terminal effector domain of the bipartite response regulators"/>
    <property type="match status" value="1"/>
</dbReference>
<dbReference type="GO" id="GO:0000160">
    <property type="term" value="P:phosphorelay signal transduction system"/>
    <property type="evidence" value="ECO:0007669"/>
    <property type="project" value="InterPro"/>
</dbReference>
<feature type="modified residue" description="4-aspartylphosphate" evidence="4">
    <location>
        <position position="33"/>
    </location>
</feature>
<dbReference type="Pfam" id="PF00072">
    <property type="entry name" value="Response_reg"/>
    <property type="match status" value="1"/>
</dbReference>
<keyword evidence="4" id="KW-0597">Phosphoprotein</keyword>
<organism evidence="7 8">
    <name type="scientific">Methylorubrum populi</name>
    <dbReference type="NCBI Taxonomy" id="223967"/>
    <lineage>
        <taxon>Bacteria</taxon>
        <taxon>Pseudomonadati</taxon>
        <taxon>Pseudomonadota</taxon>
        <taxon>Alphaproteobacteria</taxon>
        <taxon>Hyphomicrobiales</taxon>
        <taxon>Methylobacteriaceae</taxon>
        <taxon>Methylorubrum</taxon>
    </lineage>
</organism>